<dbReference type="InterPro" id="IPR005500">
    <property type="entry name" value="DUF309"/>
</dbReference>
<protein>
    <submittedName>
        <fullName evidence="1">DUF309 domain-containing protein</fullName>
    </submittedName>
</protein>
<accession>A0A934NES0</accession>
<dbReference type="Proteomes" id="UP000620075">
    <property type="component" value="Unassembled WGS sequence"/>
</dbReference>
<dbReference type="Pfam" id="PF03745">
    <property type="entry name" value="DUF309"/>
    <property type="match status" value="1"/>
</dbReference>
<comment type="caution">
    <text evidence="1">The sequence shown here is derived from an EMBL/GenBank/DDBJ whole genome shotgun (WGS) entry which is preliminary data.</text>
</comment>
<dbReference type="AlphaFoldDB" id="A0A934NES0"/>
<sequence length="118" mass="13795">MIQRGVALFNAEQFWEAHEAWEEAWLPDRHGPERGFYKGLIQIAAGCLHYVRRNRRGAVNKWTSGRQYLLPYLPVHHGLELERLVQDVDRLLLALAEPTWREGLAMPQIQRRPDSTQP</sequence>
<dbReference type="SUPFAM" id="SSF140663">
    <property type="entry name" value="TTHA0068-like"/>
    <property type="match status" value="1"/>
</dbReference>
<proteinExistence type="predicted"/>
<dbReference type="PANTHER" id="PTHR34796:SF1">
    <property type="entry name" value="EXPRESSED PROTEIN"/>
    <property type="match status" value="1"/>
</dbReference>
<evidence type="ECO:0000313" key="2">
    <source>
        <dbReference type="Proteomes" id="UP000620075"/>
    </source>
</evidence>
<dbReference type="InterPro" id="IPR023203">
    <property type="entry name" value="TTHA0068_sf"/>
</dbReference>
<organism evidence="1 2">
    <name type="scientific">Candidatus Dormiibacter inghamiae</name>
    <dbReference type="NCBI Taxonomy" id="3127013"/>
    <lineage>
        <taxon>Bacteria</taxon>
        <taxon>Bacillati</taxon>
        <taxon>Candidatus Dormiibacterota</taxon>
        <taxon>Candidatus Dormibacteria</taxon>
        <taxon>Candidatus Dormibacterales</taxon>
        <taxon>Candidatus Dormibacteraceae</taxon>
        <taxon>Candidatus Dormiibacter</taxon>
    </lineage>
</organism>
<dbReference type="RefSeq" id="WP_338181361.1">
    <property type="nucleotide sequence ID" value="NZ_JAEKNQ010000054.1"/>
</dbReference>
<dbReference type="Gene3D" id="1.10.3450.10">
    <property type="entry name" value="TTHA0068-like"/>
    <property type="match status" value="1"/>
</dbReference>
<reference evidence="1 2" key="1">
    <citation type="submission" date="2020-10" db="EMBL/GenBank/DDBJ databases">
        <title>Ca. Dormibacterota MAGs.</title>
        <authorList>
            <person name="Montgomery K."/>
        </authorList>
    </citation>
    <scope>NUCLEOTIDE SEQUENCE [LARGE SCALE GENOMIC DNA]</scope>
    <source>
        <strain evidence="1">SC8811_S16_3</strain>
    </source>
</reference>
<evidence type="ECO:0000313" key="1">
    <source>
        <dbReference type="EMBL" id="MBJ7604174.1"/>
    </source>
</evidence>
<gene>
    <name evidence="1" type="ORF">JF888_13430</name>
</gene>
<name>A0A934NES0_9BACT</name>
<dbReference type="PANTHER" id="PTHR34796">
    <property type="entry name" value="EXPRESSED PROTEIN"/>
    <property type="match status" value="1"/>
</dbReference>
<dbReference type="EMBL" id="JAEKNQ010000054">
    <property type="protein sequence ID" value="MBJ7604174.1"/>
    <property type="molecule type" value="Genomic_DNA"/>
</dbReference>